<feature type="region of interest" description="Disordered" evidence="1">
    <location>
        <begin position="916"/>
        <end position="954"/>
    </location>
</feature>
<feature type="compositionally biased region" description="Low complexity" evidence="1">
    <location>
        <begin position="1301"/>
        <end position="1312"/>
    </location>
</feature>
<evidence type="ECO:0000259" key="2">
    <source>
        <dbReference type="Pfam" id="PF00501"/>
    </source>
</evidence>
<feature type="domain" description="AMP-dependent synthetase/ligase" evidence="2">
    <location>
        <begin position="466"/>
        <end position="870"/>
    </location>
</feature>
<evidence type="ECO:0000313" key="5">
    <source>
        <dbReference type="Proteomes" id="UP000001880"/>
    </source>
</evidence>
<dbReference type="InterPro" id="IPR042099">
    <property type="entry name" value="ANL_N_sf"/>
</dbReference>
<dbReference type="eggNOG" id="COG1020">
    <property type="taxonomic scope" value="Bacteria"/>
</dbReference>
<dbReference type="Pfam" id="PF00501">
    <property type="entry name" value="AMP-binding"/>
    <property type="match status" value="1"/>
</dbReference>
<dbReference type="GO" id="GO:0031177">
    <property type="term" value="F:phosphopantetheine binding"/>
    <property type="evidence" value="ECO:0007669"/>
    <property type="project" value="TreeGrafter"/>
</dbReference>
<dbReference type="GO" id="GO:0009239">
    <property type="term" value="P:enterobactin biosynthetic process"/>
    <property type="evidence" value="ECO:0007669"/>
    <property type="project" value="TreeGrafter"/>
</dbReference>
<dbReference type="HOGENOM" id="CLU_257517_0_0_7"/>
<dbReference type="PANTHER" id="PTHR45527:SF1">
    <property type="entry name" value="FATTY ACID SYNTHASE"/>
    <property type="match status" value="1"/>
</dbReference>
<dbReference type="SUPFAM" id="SSF53474">
    <property type="entry name" value="alpha/beta-Hydrolases"/>
    <property type="match status" value="1"/>
</dbReference>
<sequence length="1353" mass="144650">MSEFLTASTAAQHRASALLRTHHTGLAGRCAVVVPLSGNRSKCALRADANRFAVTHPGFRLRLSDDDRGAWLMPQPSGSDVGGFVEVLYCSDVAAAQRALVRPFDLARGPALRVIAFGSARRRAIVVAPAAIADEHSLRAFANAVLTPGEPPPPPGRLARPGDDEAAAEALRAALVAEAEADRRAATPAWARALAARPCSLALPTLHRPATRHFGRRVIEIPLPQQDVRTLLSSVADAGAGPNDTAAALTALLLYRYGQREPVLGLRSRLAAPHILGPLSDITVLAVAPDSLGELTPVELAAALHVKARRRRQARRQRRAPSFATLLERLGGSPEPPFPPLCQVLVECLTEAGCRTTQVYVHDEFGDGFELPGEFDLRVQLCLGAPSEQDAPALLRVFYDPNVFDHWLVAQFARHWRDLLSAAVAQPRQVGRALPLGGARDNQQRARWHDTARDYSEHPASLLGLLEAQAQRAPDAVAVVFDTPSGGESMHTSTLTHRALHTRAEDLAATLQARGLGPGDVVSVGLERSLSLAVALLATLKIGGVYLIVDPELSAAQIAAVLADARPSAVLTEARLAARFGDAAPSLVFIDQPSVFEATQRTPQLNCADADTAATAVADADADADADAVAVAVADSDTTPVTSEFSARFDPAPGRSVGADAPLCLLYRVDDDGAPVAAITPHGAMRNRLLWMQETCELGPTTRLLQQSSLRLDASGWALWQPLIAGGCAVFAALGGYRDLAYLRDLVVRAEVTVLHFTPSMLMPFLDRCRGTSLHSLRRVLCGGEAVCADHVRAMYAVLPRVALHNLTGSAETAMVVAATRCTAVEPEVPLGKPIANTQIHLFDEDGMPVPCGVPGTIYVGGAQVARGYHGRPEQTAARFVPNPSADTGERLFRTPHRAWRRPDGTLLYAGRAEERPAHAMAPSAADQAADQDKRPRLPGVASASESGAMSGATNATTGAAASIHDVGRSIASSACPSAVRARSQSERDPLLVSLHSPATQRDARAPSAQRLWLIAPETGRPSVYEALSGQLASMRPEMEIWGLRAWGLRPHEPALDDVATMAARYIQALRSMQPSGPYHLAGWSFGGVVTLEMARQLEAGGEAMGLVAVLDSWYPLALGGGRPQQPLDDAYVAALCNRIYGGLRARTRLLTESDLAALPPAQQLACIFDRALGAAAFSVEERVQRRERAQAVWLGALRAVCAHSPSGGAQGPAYRGRVVAVRPRERHRATPSPTLIWTELALQLPAESTSVLWVPGTHYTCLLTPHVRSVARVLIDEMSEIERRGASLHPQSSAPDQRPAAIADAHAPRAASVASGDRRPRSNLPVTERMERLDRRSMRFAPDRHKHAQRPH</sequence>
<dbReference type="Proteomes" id="UP000001880">
    <property type="component" value="Chromosome"/>
</dbReference>
<dbReference type="STRING" id="502025.Hoch_1694"/>
<feature type="domain" description="Thioesterase" evidence="3">
    <location>
        <begin position="1012"/>
        <end position="1136"/>
    </location>
</feature>
<dbReference type="InterPro" id="IPR029058">
    <property type="entry name" value="AB_hydrolase_fold"/>
</dbReference>
<dbReference type="GO" id="GO:0005829">
    <property type="term" value="C:cytosol"/>
    <property type="evidence" value="ECO:0007669"/>
    <property type="project" value="TreeGrafter"/>
</dbReference>
<dbReference type="RefSeq" id="WP_012826852.1">
    <property type="nucleotide sequence ID" value="NC_013440.1"/>
</dbReference>
<dbReference type="Gene3D" id="3.40.50.980">
    <property type="match status" value="2"/>
</dbReference>
<organism evidence="4 5">
    <name type="scientific">Haliangium ochraceum (strain DSM 14365 / JCM 11303 / SMP-2)</name>
    <dbReference type="NCBI Taxonomy" id="502025"/>
    <lineage>
        <taxon>Bacteria</taxon>
        <taxon>Pseudomonadati</taxon>
        <taxon>Myxococcota</taxon>
        <taxon>Polyangia</taxon>
        <taxon>Haliangiales</taxon>
        <taxon>Kofleriaceae</taxon>
        <taxon>Haliangium</taxon>
    </lineage>
</organism>
<dbReference type="SUPFAM" id="SSF56801">
    <property type="entry name" value="Acetyl-CoA synthetase-like"/>
    <property type="match status" value="1"/>
</dbReference>
<feature type="compositionally biased region" description="Low complexity" evidence="1">
    <location>
        <begin position="919"/>
        <end position="929"/>
    </location>
</feature>
<dbReference type="GO" id="GO:0009366">
    <property type="term" value="C:enterobactin synthetase complex"/>
    <property type="evidence" value="ECO:0007669"/>
    <property type="project" value="TreeGrafter"/>
</dbReference>
<dbReference type="GO" id="GO:0047527">
    <property type="term" value="F:2,3-dihydroxybenzoate-serine ligase activity"/>
    <property type="evidence" value="ECO:0007669"/>
    <property type="project" value="TreeGrafter"/>
</dbReference>
<feature type="compositionally biased region" description="Basic and acidic residues" evidence="1">
    <location>
        <begin position="1329"/>
        <end position="1344"/>
    </location>
</feature>
<dbReference type="Gene3D" id="3.40.50.1820">
    <property type="entry name" value="alpha/beta hydrolase"/>
    <property type="match status" value="1"/>
</dbReference>
<evidence type="ECO:0000256" key="1">
    <source>
        <dbReference type="SAM" id="MobiDB-lite"/>
    </source>
</evidence>
<proteinExistence type="predicted"/>
<evidence type="ECO:0000259" key="3">
    <source>
        <dbReference type="Pfam" id="PF00975"/>
    </source>
</evidence>
<dbReference type="InterPro" id="IPR023213">
    <property type="entry name" value="CAT-like_dom_sf"/>
</dbReference>
<dbReference type="InterPro" id="IPR000873">
    <property type="entry name" value="AMP-dep_synth/lig_dom"/>
</dbReference>
<dbReference type="EMBL" id="CP001804">
    <property type="protein sequence ID" value="ACY14244.1"/>
    <property type="molecule type" value="Genomic_DNA"/>
</dbReference>
<dbReference type="eggNOG" id="COG3319">
    <property type="taxonomic scope" value="Bacteria"/>
</dbReference>
<feature type="region of interest" description="Disordered" evidence="1">
    <location>
        <begin position="1285"/>
        <end position="1353"/>
    </location>
</feature>
<accession>D0LWZ7</accession>
<reference evidence="4 5" key="1">
    <citation type="journal article" date="2010" name="Stand. Genomic Sci.">
        <title>Complete genome sequence of Haliangium ochraceum type strain (SMP-2).</title>
        <authorList>
            <consortium name="US DOE Joint Genome Institute (JGI-PGF)"/>
            <person name="Ivanova N."/>
            <person name="Daum C."/>
            <person name="Lang E."/>
            <person name="Abt B."/>
            <person name="Kopitz M."/>
            <person name="Saunders E."/>
            <person name="Lapidus A."/>
            <person name="Lucas S."/>
            <person name="Glavina Del Rio T."/>
            <person name="Nolan M."/>
            <person name="Tice H."/>
            <person name="Copeland A."/>
            <person name="Cheng J.F."/>
            <person name="Chen F."/>
            <person name="Bruce D."/>
            <person name="Goodwin L."/>
            <person name="Pitluck S."/>
            <person name="Mavromatis K."/>
            <person name="Pati A."/>
            <person name="Mikhailova N."/>
            <person name="Chen A."/>
            <person name="Palaniappan K."/>
            <person name="Land M."/>
            <person name="Hauser L."/>
            <person name="Chang Y.J."/>
            <person name="Jeffries C.D."/>
            <person name="Detter J.C."/>
            <person name="Brettin T."/>
            <person name="Rohde M."/>
            <person name="Goker M."/>
            <person name="Bristow J."/>
            <person name="Markowitz V."/>
            <person name="Eisen J.A."/>
            <person name="Hugenholtz P."/>
            <person name="Kyrpides N.C."/>
            <person name="Klenk H.P."/>
        </authorList>
    </citation>
    <scope>NUCLEOTIDE SEQUENCE [LARGE SCALE GENOMIC DNA]</scope>
    <source>
        <strain evidence="5">DSM 14365 / CIP 107738 / JCM 11303 / AJ 13395 / SMP-2</strain>
    </source>
</reference>
<protein>
    <submittedName>
        <fullName evidence="4">AMP-dependent synthetase and ligase</fullName>
    </submittedName>
</protein>
<dbReference type="InterPro" id="IPR001031">
    <property type="entry name" value="Thioesterase"/>
</dbReference>
<keyword evidence="4" id="KW-0436">Ligase</keyword>
<dbReference type="PANTHER" id="PTHR45527">
    <property type="entry name" value="NONRIBOSOMAL PEPTIDE SYNTHETASE"/>
    <property type="match status" value="1"/>
</dbReference>
<dbReference type="OrthoDB" id="9757540at2"/>
<dbReference type="Gene3D" id="3.30.559.30">
    <property type="entry name" value="Nonribosomal peptide synthetase, condensation domain"/>
    <property type="match status" value="1"/>
</dbReference>
<dbReference type="Pfam" id="PF00975">
    <property type="entry name" value="Thioesterase"/>
    <property type="match status" value="1"/>
</dbReference>
<name>D0LWZ7_HALO1</name>
<dbReference type="Gene3D" id="3.30.559.10">
    <property type="entry name" value="Chloramphenicol acetyltransferase-like domain"/>
    <property type="match status" value="1"/>
</dbReference>
<dbReference type="SUPFAM" id="SSF52777">
    <property type="entry name" value="CoA-dependent acyltransferases"/>
    <property type="match status" value="2"/>
</dbReference>
<dbReference type="GO" id="GO:0043041">
    <property type="term" value="P:amino acid activation for nonribosomal peptide biosynthetic process"/>
    <property type="evidence" value="ECO:0007669"/>
    <property type="project" value="TreeGrafter"/>
</dbReference>
<gene>
    <name evidence="4" type="ordered locus">Hoch_1694</name>
</gene>
<feature type="compositionally biased region" description="Low complexity" evidence="1">
    <location>
        <begin position="940"/>
        <end position="954"/>
    </location>
</feature>
<dbReference type="Gene3D" id="3.40.50.12780">
    <property type="entry name" value="N-terminal domain of ligase-like"/>
    <property type="match status" value="1"/>
</dbReference>
<dbReference type="KEGG" id="hoh:Hoch_1694"/>
<keyword evidence="5" id="KW-1185">Reference proteome</keyword>
<evidence type="ECO:0000313" key="4">
    <source>
        <dbReference type="EMBL" id="ACY14244.1"/>
    </source>
</evidence>